<dbReference type="PROSITE" id="PS50110">
    <property type="entry name" value="RESPONSE_REGULATORY"/>
    <property type="match status" value="1"/>
</dbReference>
<dbReference type="GO" id="GO:0000156">
    <property type="term" value="F:phosphorelay response regulator activity"/>
    <property type="evidence" value="ECO:0007669"/>
    <property type="project" value="TreeGrafter"/>
</dbReference>
<evidence type="ECO:0000256" key="1">
    <source>
        <dbReference type="PROSITE-ProRule" id="PRU00169"/>
    </source>
</evidence>
<keyword evidence="4" id="KW-1185">Reference proteome</keyword>
<dbReference type="PANTHER" id="PTHR45526">
    <property type="entry name" value="TRANSCRIPTIONAL REGULATORY PROTEIN DPIA"/>
    <property type="match status" value="1"/>
</dbReference>
<feature type="domain" description="Response regulatory" evidence="2">
    <location>
        <begin position="2"/>
        <end position="116"/>
    </location>
</feature>
<dbReference type="STRING" id="439292.Bsel_0871"/>
<feature type="modified residue" description="4-aspartylphosphate" evidence="1">
    <location>
        <position position="53"/>
    </location>
</feature>
<dbReference type="KEGG" id="bse:Bsel_0871"/>
<dbReference type="eggNOG" id="COG3279">
    <property type="taxonomic scope" value="Bacteria"/>
</dbReference>
<dbReference type="SUPFAM" id="SSF52172">
    <property type="entry name" value="CheY-like"/>
    <property type="match status" value="1"/>
</dbReference>
<accession>D6XZM1</accession>
<reference evidence="3" key="1">
    <citation type="submission" date="2009-10" db="EMBL/GenBank/DDBJ databases">
        <title>Complete sequence of Bacillus selenitireducens MLS10.</title>
        <authorList>
            <consortium name="US DOE Joint Genome Institute"/>
            <person name="Lucas S."/>
            <person name="Copeland A."/>
            <person name="Lapidus A."/>
            <person name="Glavina del Rio T."/>
            <person name="Dalin E."/>
            <person name="Tice H."/>
            <person name="Bruce D."/>
            <person name="Goodwin L."/>
            <person name="Pitluck S."/>
            <person name="Sims D."/>
            <person name="Brettin T."/>
            <person name="Detter J.C."/>
            <person name="Han C."/>
            <person name="Larimer F."/>
            <person name="Land M."/>
            <person name="Hauser L."/>
            <person name="Kyrpides N."/>
            <person name="Ovchinnikova G."/>
            <person name="Stolz J."/>
        </authorList>
    </citation>
    <scope>NUCLEOTIDE SEQUENCE [LARGE SCALE GENOMIC DNA]</scope>
    <source>
        <strain evidence="3">MLS10</strain>
    </source>
</reference>
<name>D6XZM1_BACIE</name>
<sequence length="123" mass="13876">MRVMVVDDEILAISYMKKLVSRISAVTLVLGFDRGETALSYLEKEAVDLILLDIQMPEINGVVMAEKVNRLYPGIAVIFVTANRDCPIDDLETNVVDCLIKPVRFEHLCKTVEKYMSRNSGVR</sequence>
<organism evidence="3 4">
    <name type="scientific">Bacillus selenitireducens (strain ATCC 700615 / DSM 15326 / MLS10)</name>
    <dbReference type="NCBI Taxonomy" id="439292"/>
    <lineage>
        <taxon>Bacteria</taxon>
        <taxon>Bacillati</taxon>
        <taxon>Bacillota</taxon>
        <taxon>Bacilli</taxon>
        <taxon>Bacillales</taxon>
        <taxon>Bacillaceae</taxon>
        <taxon>Salisediminibacterium</taxon>
    </lineage>
</organism>
<evidence type="ECO:0000313" key="4">
    <source>
        <dbReference type="Proteomes" id="UP000000271"/>
    </source>
</evidence>
<dbReference type="Gene3D" id="3.40.50.2300">
    <property type="match status" value="1"/>
</dbReference>
<evidence type="ECO:0000313" key="3">
    <source>
        <dbReference type="EMBL" id="ADH98395.1"/>
    </source>
</evidence>
<protein>
    <submittedName>
        <fullName evidence="3">Response regulator receiver and SARP domain protein</fullName>
    </submittedName>
</protein>
<proteinExistence type="predicted"/>
<dbReference type="AlphaFoldDB" id="D6XZM1"/>
<dbReference type="InterPro" id="IPR001789">
    <property type="entry name" value="Sig_transdc_resp-reg_receiver"/>
</dbReference>
<dbReference type="SMART" id="SM00448">
    <property type="entry name" value="REC"/>
    <property type="match status" value="1"/>
</dbReference>
<evidence type="ECO:0000259" key="2">
    <source>
        <dbReference type="PROSITE" id="PS50110"/>
    </source>
</evidence>
<dbReference type="Pfam" id="PF00072">
    <property type="entry name" value="Response_reg"/>
    <property type="match status" value="1"/>
</dbReference>
<keyword evidence="1" id="KW-0597">Phosphoprotein</keyword>
<dbReference type="EMBL" id="CP001791">
    <property type="protein sequence ID" value="ADH98395.1"/>
    <property type="molecule type" value="Genomic_DNA"/>
</dbReference>
<dbReference type="HOGENOM" id="CLU_000445_69_8_9"/>
<gene>
    <name evidence="3" type="ordered locus">Bsel_0871</name>
</gene>
<dbReference type="InterPro" id="IPR011006">
    <property type="entry name" value="CheY-like_superfamily"/>
</dbReference>
<dbReference type="Proteomes" id="UP000000271">
    <property type="component" value="Chromosome"/>
</dbReference>
<dbReference type="OrthoDB" id="3190595at2"/>
<dbReference type="InterPro" id="IPR051271">
    <property type="entry name" value="2C-system_Tx_regulators"/>
</dbReference>
<dbReference type="PANTHER" id="PTHR45526:SF1">
    <property type="entry name" value="TRANSCRIPTIONAL REGULATORY PROTEIN DCUR-RELATED"/>
    <property type="match status" value="1"/>
</dbReference>